<keyword evidence="8 11" id="KW-0408">Iron</keyword>
<dbReference type="InterPro" id="IPR012165">
    <property type="entry name" value="Cyt_c3_hydrogenase_gsu"/>
</dbReference>
<feature type="binding site" evidence="11">
    <location>
        <position position="229"/>
    </location>
    <ligand>
        <name>[2Fe-2S] cluster</name>
        <dbReference type="ChEBI" id="CHEBI:190135"/>
    </ligand>
</feature>
<dbReference type="EMBL" id="JAHEAC010000016">
    <property type="protein sequence ID" value="MBX8643695.1"/>
    <property type="molecule type" value="Genomic_DNA"/>
</dbReference>
<organism evidence="15 16">
    <name type="scientific">Candidatus Sysuiplasma superficiale</name>
    <dbReference type="NCBI Taxonomy" id="2823368"/>
    <lineage>
        <taxon>Archaea</taxon>
        <taxon>Methanobacteriati</taxon>
        <taxon>Thermoplasmatota</taxon>
        <taxon>Thermoplasmata</taxon>
        <taxon>Candidatus Sysuiplasmatales</taxon>
        <taxon>Candidatus Sysuiplasmataceae</taxon>
        <taxon>Candidatus Sysuiplasma</taxon>
    </lineage>
</organism>
<evidence type="ECO:0000256" key="11">
    <source>
        <dbReference type="PIRSR" id="PIRSR006816-2"/>
    </source>
</evidence>
<keyword evidence="9 11" id="KW-0411">Iron-sulfur</keyword>
<accession>A0A8J7YNM1</accession>
<evidence type="ECO:0000256" key="5">
    <source>
        <dbReference type="ARBA" id="ARBA00022723"/>
    </source>
</evidence>
<dbReference type="Pfam" id="PF00175">
    <property type="entry name" value="NAD_binding_1"/>
    <property type="match status" value="1"/>
</dbReference>
<evidence type="ECO:0000313" key="16">
    <source>
        <dbReference type="Proteomes" id="UP000750197"/>
    </source>
</evidence>
<dbReference type="InterPro" id="IPR017938">
    <property type="entry name" value="Riboflavin_synthase-like_b-brl"/>
</dbReference>
<dbReference type="GO" id="GO:0016491">
    <property type="term" value="F:oxidoreductase activity"/>
    <property type="evidence" value="ECO:0007669"/>
    <property type="project" value="InterPro"/>
</dbReference>
<comment type="similarity">
    <text evidence="1">Belongs to the PyrK family.</text>
</comment>
<evidence type="ECO:0000256" key="6">
    <source>
        <dbReference type="ARBA" id="ARBA00022827"/>
    </source>
</evidence>
<dbReference type="InterPro" id="IPR001433">
    <property type="entry name" value="OxRdtase_FAD/NAD-bd"/>
</dbReference>
<comment type="cofactor">
    <cofactor evidence="11">
        <name>[2Fe-2S] cluster</name>
        <dbReference type="ChEBI" id="CHEBI:190135"/>
    </cofactor>
    <text evidence="11">Binds 1 [2Fe-2S] cluster per subunit.</text>
</comment>
<keyword evidence="4 11" id="KW-0001">2Fe-2S</keyword>
<keyword evidence="6" id="KW-0274">FAD</keyword>
<evidence type="ECO:0000256" key="9">
    <source>
        <dbReference type="ARBA" id="ARBA00023014"/>
    </source>
</evidence>
<keyword evidence="5 11" id="KW-0479">Metal-binding</keyword>
<evidence type="ECO:0000256" key="10">
    <source>
        <dbReference type="ARBA" id="ARBA00034078"/>
    </source>
</evidence>
<evidence type="ECO:0000256" key="4">
    <source>
        <dbReference type="ARBA" id="ARBA00022714"/>
    </source>
</evidence>
<evidence type="ECO:0000256" key="3">
    <source>
        <dbReference type="ARBA" id="ARBA00022630"/>
    </source>
</evidence>
<dbReference type="PANTHER" id="PTHR43513">
    <property type="entry name" value="DIHYDROOROTATE DEHYDROGENASE B (NAD(+)), ELECTRON TRANSFER SUBUNIT"/>
    <property type="match status" value="1"/>
</dbReference>
<keyword evidence="7" id="KW-0249">Electron transport</keyword>
<dbReference type="GO" id="GO:0050660">
    <property type="term" value="F:flavin adenine dinucleotide binding"/>
    <property type="evidence" value="ECO:0007669"/>
    <property type="project" value="InterPro"/>
</dbReference>
<evidence type="ECO:0000313" key="15">
    <source>
        <dbReference type="EMBL" id="MBX8643695.1"/>
    </source>
</evidence>
<dbReference type="GO" id="GO:0051537">
    <property type="term" value="F:2 iron, 2 sulfur cluster binding"/>
    <property type="evidence" value="ECO:0007669"/>
    <property type="project" value="UniProtKB-KW"/>
</dbReference>
<dbReference type="InterPro" id="IPR037117">
    <property type="entry name" value="Dihydroorotate_DH_ele_sf"/>
</dbReference>
<dbReference type="Pfam" id="PF10418">
    <property type="entry name" value="DHODB_Fe-S_bind"/>
    <property type="match status" value="1"/>
</dbReference>
<evidence type="ECO:0000259" key="13">
    <source>
        <dbReference type="Pfam" id="PF10418"/>
    </source>
</evidence>
<dbReference type="InterPro" id="IPR050353">
    <property type="entry name" value="PyrK_electron_transfer"/>
</dbReference>
<dbReference type="Proteomes" id="UP000750197">
    <property type="component" value="Unassembled WGS sequence"/>
</dbReference>
<evidence type="ECO:0000256" key="1">
    <source>
        <dbReference type="ARBA" id="ARBA00006422"/>
    </source>
</evidence>
<evidence type="ECO:0000313" key="14">
    <source>
        <dbReference type="EMBL" id="MBX8631049.1"/>
    </source>
</evidence>
<feature type="domain" description="Dihydroorotate dehydrogenase electron transfer subunit iron-sulphur cluster binding" evidence="13">
    <location>
        <begin position="208"/>
        <end position="238"/>
    </location>
</feature>
<dbReference type="InterPro" id="IPR039261">
    <property type="entry name" value="FNR_nucleotide-bd"/>
</dbReference>
<evidence type="ECO:0000256" key="8">
    <source>
        <dbReference type="ARBA" id="ARBA00023004"/>
    </source>
</evidence>
<feature type="binding site" evidence="11">
    <location>
        <position position="221"/>
    </location>
    <ligand>
        <name>[2Fe-2S] cluster</name>
        <dbReference type="ChEBI" id="CHEBI:190135"/>
    </ligand>
</feature>
<proteinExistence type="inferred from homology"/>
<comment type="caution">
    <text evidence="15">The sequence shown here is derived from an EMBL/GenBank/DDBJ whole genome shotgun (WGS) entry which is preliminary data.</text>
</comment>
<dbReference type="InterPro" id="IPR019480">
    <property type="entry name" value="Dihydroorotate_DH_Fe-S-bd"/>
</dbReference>
<dbReference type="Gene3D" id="3.40.50.80">
    <property type="entry name" value="Nucleotide-binding domain of ferredoxin-NADP reductase (FNR) module"/>
    <property type="match status" value="1"/>
</dbReference>
<evidence type="ECO:0000256" key="2">
    <source>
        <dbReference type="ARBA" id="ARBA00022448"/>
    </source>
</evidence>
<dbReference type="AlphaFoldDB" id="A0A8J7YNM1"/>
<gene>
    <name evidence="14" type="ORF">J9259_00780</name>
    <name evidence="15" type="ORF">KIY12_03075</name>
</gene>
<dbReference type="SUPFAM" id="SSF63380">
    <property type="entry name" value="Riboflavin synthase domain-like"/>
    <property type="match status" value="1"/>
</dbReference>
<dbReference type="GO" id="GO:0046872">
    <property type="term" value="F:metal ion binding"/>
    <property type="evidence" value="ECO:0007669"/>
    <property type="project" value="UniProtKB-KW"/>
</dbReference>
<dbReference type="Proteomes" id="UP000716004">
    <property type="component" value="Unassembled WGS sequence"/>
</dbReference>
<keyword evidence="2" id="KW-0813">Transport</keyword>
<dbReference type="SUPFAM" id="SSF52343">
    <property type="entry name" value="Ferredoxin reductase-like, C-terminal NADP-linked domain"/>
    <property type="match status" value="1"/>
</dbReference>
<evidence type="ECO:0000256" key="7">
    <source>
        <dbReference type="ARBA" id="ARBA00022982"/>
    </source>
</evidence>
<feature type="binding site" evidence="11">
    <location>
        <position position="218"/>
    </location>
    <ligand>
        <name>[2Fe-2S] cluster</name>
        <dbReference type="ChEBI" id="CHEBI:190135"/>
    </ligand>
</feature>
<evidence type="ECO:0000259" key="12">
    <source>
        <dbReference type="Pfam" id="PF00175"/>
    </source>
</evidence>
<sequence>MRTGELRTVSIESILSESRDVWTIRYADGRRALPGQFVMVWVPGVNEVPMSLSYLGKMKGFTFRTVGKTTSVLSLMHSGDRIGVRGIFGNSFAAEEGRVLVAGGGTGIASVVTAVEEFSRDHTVDAAIGAKSADELFFTERIEDAAAETVVTTDDGSAGEKGLVTQAVERMMDKRRYGTLIACGPEKMLYRIAKMAHEKGVEARISVERYMKCGFGICDACSIDGHLACVDGPVFDANVLLSTSDFGRYRLTPSGRRVSI</sequence>
<dbReference type="Gene3D" id="2.10.240.10">
    <property type="entry name" value="Dihydroorotate dehydrogenase, electron transfer subunit"/>
    <property type="match status" value="1"/>
</dbReference>
<dbReference type="EMBL" id="JAGVSJ010000001">
    <property type="protein sequence ID" value="MBX8631049.1"/>
    <property type="molecule type" value="Genomic_DNA"/>
</dbReference>
<dbReference type="PIRSF" id="PIRSF006816">
    <property type="entry name" value="Cyc3_hyd_g"/>
    <property type="match status" value="1"/>
</dbReference>
<reference evidence="15" key="1">
    <citation type="submission" date="2021-05" db="EMBL/GenBank/DDBJ databases">
        <title>Genomic insights into ecological role and evolution of a novel Thermoplasmata order Candidatus Sysuiplasmatales.</title>
        <authorList>
            <person name="Yuan Y."/>
        </authorList>
    </citation>
    <scope>NUCLEOTIDE SEQUENCE</scope>
    <source>
        <strain evidence="15">TUT19-bin139</strain>
        <strain evidence="14">YP2-bin.285</strain>
    </source>
</reference>
<comment type="cofactor">
    <cofactor evidence="10">
        <name>[2Fe-2S] cluster</name>
        <dbReference type="ChEBI" id="CHEBI:190135"/>
    </cofactor>
</comment>
<dbReference type="PANTHER" id="PTHR43513:SF3">
    <property type="entry name" value="DIHYDROOROTATE DEHYDROGENASE B (NAD(+)), ELECTRON TRANSFER SUBUNIT-RELATED"/>
    <property type="match status" value="1"/>
</dbReference>
<dbReference type="Gene3D" id="2.40.30.10">
    <property type="entry name" value="Translation factors"/>
    <property type="match status" value="1"/>
</dbReference>
<keyword evidence="3" id="KW-0285">Flavoprotein</keyword>
<protein>
    <submittedName>
        <fullName evidence="15">Dihydroorotate dehydrogenase electron transfer subunit</fullName>
    </submittedName>
</protein>
<dbReference type="NCBIfam" id="NF000796">
    <property type="entry name" value="PRK00054.1-1"/>
    <property type="match status" value="1"/>
</dbReference>
<dbReference type="GO" id="GO:0006221">
    <property type="term" value="P:pyrimidine nucleotide biosynthetic process"/>
    <property type="evidence" value="ECO:0007669"/>
    <property type="project" value="InterPro"/>
</dbReference>
<name>A0A8J7YNM1_9ARCH</name>
<feature type="domain" description="Oxidoreductase FAD/NAD(P)-binding" evidence="12">
    <location>
        <begin position="103"/>
        <end position="189"/>
    </location>
</feature>
<feature type="binding site" evidence="11">
    <location>
        <position position="213"/>
    </location>
    <ligand>
        <name>[2Fe-2S] cluster</name>
        <dbReference type="ChEBI" id="CHEBI:190135"/>
    </ligand>
</feature>